<reference evidence="1" key="1">
    <citation type="submission" date="2012-04" db="EMBL/GenBank/DDBJ databases">
        <title>The Genome Sequence of Bacillus cereus VD014.</title>
        <authorList>
            <consortium name="The Broad Institute Genome Sequencing Platform"/>
            <consortium name="The Broad Institute Genome Sequencing Center for Infectious Disease"/>
            <person name="Feldgarden M."/>
            <person name="Van der Auwera G.A."/>
            <person name="Mahillon J."/>
            <person name="Duprez V."/>
            <person name="Timmery S."/>
            <person name="Mattelet C."/>
            <person name="Dierick K."/>
            <person name="Sun M."/>
            <person name="Yu Z."/>
            <person name="Zhu L."/>
            <person name="Hu X."/>
            <person name="Shank E.B."/>
            <person name="Swiecicka I."/>
            <person name="Hansen B.M."/>
            <person name="Andrup L."/>
            <person name="Young S.K."/>
            <person name="Zeng Q."/>
            <person name="Gargeya S."/>
            <person name="Fitzgerald M."/>
            <person name="Haas B."/>
            <person name="Abouelleil A."/>
            <person name="Alvarado L."/>
            <person name="Arachchi H.M."/>
            <person name="Berlin A."/>
            <person name="Chapman S.B."/>
            <person name="Goldberg J."/>
            <person name="Griggs A."/>
            <person name="Gujja S."/>
            <person name="Hansen M."/>
            <person name="Howarth C."/>
            <person name="Imamovic A."/>
            <person name="Larimer J."/>
            <person name="McCowen C."/>
            <person name="Montmayeur A."/>
            <person name="Murphy C."/>
            <person name="Neiman D."/>
            <person name="Pearson M."/>
            <person name="Priest M."/>
            <person name="Roberts A."/>
            <person name="Saif S."/>
            <person name="Shea T."/>
            <person name="Sisk P."/>
            <person name="Sykes S."/>
            <person name="Wortman J."/>
            <person name="Nusbaum C."/>
            <person name="Birren B."/>
        </authorList>
    </citation>
    <scope>NUCLEOTIDE SEQUENCE</scope>
    <source>
        <strain evidence="1">VD014</strain>
    </source>
</reference>
<evidence type="ECO:0000313" key="1">
    <source>
        <dbReference type="EMBL" id="EJR14840.1"/>
    </source>
</evidence>
<proteinExistence type="predicted"/>
<dbReference type="SUPFAM" id="SSF52743">
    <property type="entry name" value="Subtilisin-like"/>
    <property type="match status" value="1"/>
</dbReference>
<accession>A0A9W5K2V4</accession>
<organism evidence="1 2">
    <name type="scientific">Bacillus cereus (strain VD014)</name>
    <dbReference type="NCBI Taxonomy" id="1053223"/>
    <lineage>
        <taxon>Bacteria</taxon>
        <taxon>Bacillati</taxon>
        <taxon>Bacillota</taxon>
        <taxon>Bacilli</taxon>
        <taxon>Bacillales</taxon>
        <taxon>Bacillaceae</taxon>
        <taxon>Bacillus</taxon>
        <taxon>Bacillus cereus group</taxon>
    </lineage>
</organism>
<name>A0A9W5K2V4_BACC8</name>
<dbReference type="AlphaFoldDB" id="A0A9W5K2V4"/>
<dbReference type="InterPro" id="IPR036852">
    <property type="entry name" value="Peptidase_S8/S53_dom_sf"/>
</dbReference>
<sequence>MVQYFNWLGVSQPELVDVLVDGAHNQTKMRADSEVQLDIEVAATVAPGVRIAMYFAPNTDDGFLHAINKAIHDQINQPSILSISWGLAKNLWTDQINECTREFS</sequence>
<evidence type="ECO:0000313" key="2">
    <source>
        <dbReference type="Proteomes" id="UP000006607"/>
    </source>
</evidence>
<dbReference type="Gene3D" id="3.40.50.200">
    <property type="entry name" value="Peptidase S8/S53 domain"/>
    <property type="match status" value="1"/>
</dbReference>
<dbReference type="RefSeq" id="WP_000250992.1">
    <property type="nucleotide sequence ID" value="NZ_JH792026.1"/>
</dbReference>
<gene>
    <name evidence="1" type="ORF">IIA_05338</name>
</gene>
<protein>
    <submittedName>
        <fullName evidence="1">Uncharacterized protein</fullName>
    </submittedName>
</protein>
<comment type="caution">
    <text evidence="1">The sequence shown here is derived from an EMBL/GenBank/DDBJ whole genome shotgun (WGS) entry which is preliminary data.</text>
</comment>
<dbReference type="EMBL" id="AHER01000049">
    <property type="protein sequence ID" value="EJR14840.1"/>
    <property type="molecule type" value="Genomic_DNA"/>
</dbReference>
<dbReference type="GO" id="GO:0004252">
    <property type="term" value="F:serine-type endopeptidase activity"/>
    <property type="evidence" value="ECO:0007669"/>
    <property type="project" value="InterPro"/>
</dbReference>
<dbReference type="Proteomes" id="UP000006607">
    <property type="component" value="Unassembled WGS sequence"/>
</dbReference>
<dbReference type="GO" id="GO:0006508">
    <property type="term" value="P:proteolysis"/>
    <property type="evidence" value="ECO:0007669"/>
    <property type="project" value="InterPro"/>
</dbReference>